<dbReference type="EMBL" id="FQVM01000001">
    <property type="protein sequence ID" value="SHE36199.1"/>
    <property type="molecule type" value="Genomic_DNA"/>
</dbReference>
<dbReference type="STRING" id="1533.SAMN05443638_101197"/>
<name>A0A1M4SVK4_9CLOT</name>
<organism evidence="1 2">
    <name type="scientific">Clostridium fallax</name>
    <dbReference type="NCBI Taxonomy" id="1533"/>
    <lineage>
        <taxon>Bacteria</taxon>
        <taxon>Bacillati</taxon>
        <taxon>Bacillota</taxon>
        <taxon>Clostridia</taxon>
        <taxon>Eubacteriales</taxon>
        <taxon>Clostridiaceae</taxon>
        <taxon>Clostridium</taxon>
    </lineage>
</organism>
<evidence type="ECO:0000313" key="1">
    <source>
        <dbReference type="EMBL" id="SHE36199.1"/>
    </source>
</evidence>
<protein>
    <submittedName>
        <fullName evidence="1">Uncharacterized protein</fullName>
    </submittedName>
</protein>
<sequence length="142" mass="17250">MNISLTSKEYKLWLELLLLGAYIIEKSDCEEKDKYFKVLKYILSDKRSNSDYKDNCYITFNEINNILLRDIDLKEEYIESYNENMFWNELSDKLATKDAFEKIGEEITEDNYEEFLKLKKDIINKYIENFKESNYHIKELPY</sequence>
<evidence type="ECO:0000313" key="2">
    <source>
        <dbReference type="Proteomes" id="UP000184035"/>
    </source>
</evidence>
<dbReference type="RefSeq" id="WP_072892352.1">
    <property type="nucleotide sequence ID" value="NZ_FQVM01000001.1"/>
</dbReference>
<gene>
    <name evidence="1" type="ORF">SAMN05443638_101197</name>
</gene>
<accession>A0A1M4SVK4</accession>
<dbReference type="AlphaFoldDB" id="A0A1M4SVK4"/>
<keyword evidence="2" id="KW-1185">Reference proteome</keyword>
<dbReference type="OrthoDB" id="5638364at2"/>
<proteinExistence type="predicted"/>
<reference evidence="1 2" key="1">
    <citation type="submission" date="2016-11" db="EMBL/GenBank/DDBJ databases">
        <authorList>
            <person name="Jaros S."/>
            <person name="Januszkiewicz K."/>
            <person name="Wedrychowicz H."/>
        </authorList>
    </citation>
    <scope>NUCLEOTIDE SEQUENCE [LARGE SCALE GENOMIC DNA]</scope>
    <source>
        <strain evidence="1 2">DSM 2631</strain>
    </source>
</reference>
<dbReference type="Proteomes" id="UP000184035">
    <property type="component" value="Unassembled WGS sequence"/>
</dbReference>